<sequence>MALRRTDFTLVGICGSWHRRCFDETCRAVAGR</sequence>
<dbReference type="Proteomes" id="UP001291653">
    <property type="component" value="Unassembled WGS sequence"/>
</dbReference>
<evidence type="ECO:0000313" key="1">
    <source>
        <dbReference type="EMBL" id="GLF93042.1"/>
    </source>
</evidence>
<organism evidence="1 2">
    <name type="scientific">Streptomyces yaizuensis</name>
    <dbReference type="NCBI Taxonomy" id="2989713"/>
    <lineage>
        <taxon>Bacteria</taxon>
        <taxon>Bacillati</taxon>
        <taxon>Actinomycetota</taxon>
        <taxon>Actinomycetes</taxon>
        <taxon>Kitasatosporales</taxon>
        <taxon>Streptomycetaceae</taxon>
        <taxon>Streptomyces</taxon>
    </lineage>
</organism>
<dbReference type="EMBL" id="BSBI01000001">
    <property type="protein sequence ID" value="GLF93042.1"/>
    <property type="molecule type" value="Genomic_DNA"/>
</dbReference>
<gene>
    <name evidence="1" type="ORF">SYYSPA8_02115</name>
</gene>
<proteinExistence type="predicted"/>
<reference evidence="1 2" key="1">
    <citation type="submission" date="2022-10" db="EMBL/GenBank/DDBJ databases">
        <title>Draft genome sequence of Streptomyces sp. YSPA8.</title>
        <authorList>
            <person name="Moriuchi R."/>
            <person name="Dohra H."/>
            <person name="Yamamura H."/>
            <person name="Kodani S."/>
        </authorList>
    </citation>
    <scope>NUCLEOTIDE SEQUENCE [LARGE SCALE GENOMIC DNA]</scope>
    <source>
        <strain evidence="1 2">YSPA8</strain>
    </source>
</reference>
<accession>A0ABQ5NRP7</accession>
<comment type="caution">
    <text evidence="1">The sequence shown here is derived from an EMBL/GenBank/DDBJ whole genome shotgun (WGS) entry which is preliminary data.</text>
</comment>
<protein>
    <submittedName>
        <fullName evidence="1">Uncharacterized protein</fullName>
    </submittedName>
</protein>
<name>A0ABQ5NRP7_9ACTN</name>
<evidence type="ECO:0000313" key="2">
    <source>
        <dbReference type="Proteomes" id="UP001291653"/>
    </source>
</evidence>
<keyword evidence="2" id="KW-1185">Reference proteome</keyword>